<dbReference type="PROSITE" id="PS00012">
    <property type="entry name" value="PHOSPHOPANTETHEINE"/>
    <property type="match status" value="1"/>
</dbReference>
<dbReference type="InterPro" id="IPR036736">
    <property type="entry name" value="ACP-like_sf"/>
</dbReference>
<organism evidence="16 17">
    <name type="scientific">Mycolicibacterium litorale</name>
    <dbReference type="NCBI Taxonomy" id="758802"/>
    <lineage>
        <taxon>Bacteria</taxon>
        <taxon>Bacillati</taxon>
        <taxon>Actinomycetota</taxon>
        <taxon>Actinomycetes</taxon>
        <taxon>Mycobacteriales</taxon>
        <taxon>Mycobacteriaceae</taxon>
        <taxon>Mycolicibacterium</taxon>
    </lineage>
</organism>
<feature type="domain" description="Ketosynthase family 3 (KS3)" evidence="14">
    <location>
        <begin position="6"/>
        <end position="428"/>
    </location>
</feature>
<dbReference type="InterPro" id="IPR014043">
    <property type="entry name" value="Acyl_transferase_dom"/>
</dbReference>
<evidence type="ECO:0000256" key="6">
    <source>
        <dbReference type="ARBA" id="ARBA00023315"/>
    </source>
</evidence>
<dbReference type="Pfam" id="PF22621">
    <property type="entry name" value="CurL-like_PKS_C"/>
    <property type="match status" value="1"/>
</dbReference>
<dbReference type="Pfam" id="PF00550">
    <property type="entry name" value="PP-binding"/>
    <property type="match status" value="1"/>
</dbReference>
<evidence type="ECO:0000256" key="1">
    <source>
        <dbReference type="ARBA" id="ARBA00022450"/>
    </source>
</evidence>
<dbReference type="InterPro" id="IPR049551">
    <property type="entry name" value="PKS_DH_C"/>
</dbReference>
<dbReference type="SMART" id="SM00823">
    <property type="entry name" value="PKS_PP"/>
    <property type="match status" value="1"/>
</dbReference>
<dbReference type="NCBIfam" id="NF041183">
    <property type="entry name" value="Pks2_ls1_myc"/>
    <property type="match status" value="1"/>
</dbReference>
<keyword evidence="6" id="KW-0012">Acyltransferase</keyword>
<dbReference type="InterPro" id="IPR013968">
    <property type="entry name" value="PKS_KR"/>
</dbReference>
<dbReference type="Gene3D" id="1.10.1200.10">
    <property type="entry name" value="ACP-like"/>
    <property type="match status" value="1"/>
</dbReference>
<proteinExistence type="predicted"/>
<dbReference type="InterPro" id="IPR009081">
    <property type="entry name" value="PP-bd_ACP"/>
</dbReference>
<dbReference type="Pfam" id="PF08240">
    <property type="entry name" value="ADH_N"/>
    <property type="match status" value="1"/>
</dbReference>
<dbReference type="InterPro" id="IPR001227">
    <property type="entry name" value="Ac_transferase_dom_sf"/>
</dbReference>
<feature type="active site" description="Proton acceptor; for dehydratase activity" evidence="12">
    <location>
        <position position="922"/>
    </location>
</feature>
<dbReference type="Pfam" id="PF00698">
    <property type="entry name" value="Acyl_transf_1"/>
    <property type="match status" value="1"/>
</dbReference>
<dbReference type="GO" id="GO:0016491">
    <property type="term" value="F:oxidoreductase activity"/>
    <property type="evidence" value="ECO:0007669"/>
    <property type="project" value="InterPro"/>
</dbReference>
<dbReference type="EC" id="2.3.1.287" evidence="7"/>
<keyword evidence="5" id="KW-0511">Multifunctional enzyme</keyword>
<evidence type="ECO:0000256" key="7">
    <source>
        <dbReference type="ARBA" id="ARBA00044974"/>
    </source>
</evidence>
<evidence type="ECO:0000259" key="15">
    <source>
        <dbReference type="PROSITE" id="PS52019"/>
    </source>
</evidence>
<dbReference type="InterPro" id="IPR016035">
    <property type="entry name" value="Acyl_Trfase/lysoPLipase"/>
</dbReference>
<evidence type="ECO:0000256" key="3">
    <source>
        <dbReference type="ARBA" id="ARBA00022679"/>
    </source>
</evidence>
<dbReference type="Gene3D" id="3.90.180.10">
    <property type="entry name" value="Medium-chain alcohol dehydrogenases, catalytic domain"/>
    <property type="match status" value="1"/>
</dbReference>
<dbReference type="PANTHER" id="PTHR43775">
    <property type="entry name" value="FATTY ACID SYNTHASE"/>
    <property type="match status" value="1"/>
</dbReference>
<dbReference type="FunFam" id="3.40.50.720:FF:000209">
    <property type="entry name" value="Polyketide synthase Pks12"/>
    <property type="match status" value="1"/>
</dbReference>
<feature type="domain" description="PKS/mFAS DH" evidence="15">
    <location>
        <begin position="889"/>
        <end position="1172"/>
    </location>
</feature>
<dbReference type="InterPro" id="IPR016039">
    <property type="entry name" value="Thiolase-like"/>
</dbReference>
<dbReference type="Pfam" id="PF00109">
    <property type="entry name" value="ketoacyl-synt"/>
    <property type="match status" value="1"/>
</dbReference>
<dbReference type="SUPFAM" id="SSF51735">
    <property type="entry name" value="NAD(P)-binding Rossmann-fold domains"/>
    <property type="match status" value="3"/>
</dbReference>
<dbReference type="Pfam" id="PF02801">
    <property type="entry name" value="Ketoacyl-synt_C"/>
    <property type="match status" value="1"/>
</dbReference>
<dbReference type="Gene3D" id="3.40.50.720">
    <property type="entry name" value="NAD(P)-binding Rossmann-like Domain"/>
    <property type="match status" value="3"/>
</dbReference>
<dbReference type="SMART" id="SM00825">
    <property type="entry name" value="PKS_KS"/>
    <property type="match status" value="1"/>
</dbReference>
<sequence>MVDAPVTPIAVIGMACRLPGGIDSPERLWEALLRGDDFVTEVPLERWDAEEYYDPEPGVPGRSVSKWGAFLDDVAGFDAEFFGISEREATAIDPQHRLLLETAWEAVEHAGIDPTTLDTSLTGVFIGMTHGDYQLLAADAHAIEGPYGFTGNNYSLASGRIAYAMGLHGPAYTVDSACSSSLLAVHMACRSLHDGESDMALAGGVSIMLEPRKMSSGSAQGMLSPTGHCHAFDVDADGFVSGEASVVLMFKRLADAQRDGDRILAVVKGTAANQDGHTVNIATPSRDAQVSVYRAALAAAGMDPATVGMVEAHGTGTPVGDPIEYAGLAQVYGTDAPCALGAVKTNFGHGQSASGAVGMMKAILSLQHATVPQNLHYNRMPDEMARISTNLFVPQEITPWPHGDEQPRRAAVSSYGLSGTNVHAVLEQAPDVAVPVAEPTSEAMIFALSATSAEELRRTAARLADWVDDHSDGNLRDLAYTLARRRSHRPVRTCVSAGTREELIKALREIASGETPYEPAVAKGEHGPVWVFSGQGSQWAGMGKGLLATEPVFAAAVAELEPLIARESGFSVTEAMSAPEKVTGIDRVQPTVFAVQVALAATMKSYGVTPGAVIGHSMGESAAAVVAGGLSLEDGAKVICRRSKLMARIAGSGAMASVELPAQQVLSELAARGISDVVLSVVASPQSTVVGGAKEAIRELVAEWDSRGVMAREVAVDVASHSPQVDPILDELTEVLDDIEPMEPEIPYYSATLYDPRDPAEFDAYYWVDNLRHAVRFSAAVQAALEDGFRVFGELAPHPLLTHAVDQTGRSLDMSLAALAAMRREQELPDGLLGFVADVHNSGGAVDFSVIYPDGRLVDAPLPTWTHTHLMLTRDGQEQAQGGSTVAVHPLLGAHVRLPEEPERHVWQGDVGTATQPWLGDHQVHNVAALPGAAYCEMALAASRAVFGETAEVRDITFEQMLLLEDQTPVSSVATVKRPGVGDFVVETYDEGNEVRRATAVLHGDAAAEAPGAYDVEELLLTHPERREGAELHSWYADRGISYGQAFSGLVAANTRDDGGDTVLAEVALPGSIRSQQGAYGIHPALLDACFQAVGAHAALQADTTGTLMLPLGVRRLTAHASTRNAHYCYVTVTHVSAAAIEADIEVLDELGAVLLTVEGLRLGSGATAGGQRERLLNERLLTIDWRKHDRPEAAHVDAGRLLLIATSDAAQPDAARLADALTRADATVTTTVWSADADHAALAEQVRAQLTADHHSGVVVVTAPGGPADGAPAQGAEYVRHLVRIARELPEVPGEPPRLFVLTRNAQTVVDGDVANLEQAGLRGLMRVLVMEHPALRPTQVDLDGATEPDYVAAQLLSDSEEDETAWRDGEFHVARLSVSPLRPEERRTTVVDHETGGMRLQIRTPGDLESLELAAFDRVPPGPGEIEVSVTASNLNFADVLVAYGRYPSFEGRLPKLGADFAGVVTGVGAGVTEHQVGDRVAGISANGAWATFVTCDANLAVTLPAGVPEDRAAAVPSAHATAWYSLHDLARIGARDKVLIHSATGGVGQAAVAIAKAAGAEIFATAGSPERRKLLRDWGIEHVYDSRSTAFADEIREDTAGYGVDIVLNSLPGAAQRAGLELLSFGGRFVEIGKRDIYGDSKMGLFPFRRNLAFYAVDLALLTLTNPDVLRRLLETVYQQIADGVLPLPETTHYPLAEGATAIRVMGAAGHTGKLVLDVPHTGQSTAVVPPENAEVFRGDGAYVVTGGMGGLGLFLAEKMAAAGCGRIVLNGRSAPSAEATAAIDRIRATGTEVEVSLGDIADPATAERAIAAATATGLPVRGVLHAAAVVEDATLPNITDELIDRDWAPKVYGAWNLHTATTGQPLDWFCSFSSAAAMVGSPGQGAYAAANSWLDAFTQWRRAQGLPAGAIAWGAWAEIGKGQAMAEDAAMAILPDDGADAFDALLRHDRGYSGYAPVAGAPWLTAFAQTSKFAEAFASIGQNSAGTSAFLTELFELPQEEWPGRLRKLVADQIGLILRRSVDADRPLSEYGLDSLGTLEVRTRIENETGIRIGSTDITTVRALAQRLADTLAGDSATSSSS</sequence>
<feature type="domain" description="Carrier" evidence="13">
    <location>
        <begin position="2004"/>
        <end position="2080"/>
    </location>
</feature>
<dbReference type="InterPro" id="IPR016036">
    <property type="entry name" value="Malonyl_transacylase_ACP-bd"/>
</dbReference>
<dbReference type="SUPFAM" id="SSF53901">
    <property type="entry name" value="Thiolase-like"/>
    <property type="match status" value="1"/>
</dbReference>
<dbReference type="InterPro" id="IPR013154">
    <property type="entry name" value="ADH-like_N"/>
</dbReference>
<dbReference type="Gene3D" id="3.30.70.250">
    <property type="entry name" value="Malonyl-CoA ACP transacylase, ACP-binding"/>
    <property type="match status" value="1"/>
</dbReference>
<evidence type="ECO:0000313" key="17">
    <source>
        <dbReference type="Proteomes" id="UP000466607"/>
    </source>
</evidence>
<evidence type="ECO:0000313" key="16">
    <source>
        <dbReference type="EMBL" id="BBY15553.1"/>
    </source>
</evidence>
<dbReference type="SUPFAM" id="SSF47336">
    <property type="entry name" value="ACP-like"/>
    <property type="match status" value="1"/>
</dbReference>
<dbReference type="InterPro" id="IPR006162">
    <property type="entry name" value="Ppantetheine_attach_site"/>
</dbReference>
<dbReference type="InterPro" id="IPR053386">
    <property type="entry name" value="MBFA_synthase"/>
</dbReference>
<dbReference type="GO" id="GO:0031177">
    <property type="term" value="F:phosphopantetheine binding"/>
    <property type="evidence" value="ECO:0007669"/>
    <property type="project" value="InterPro"/>
</dbReference>
<dbReference type="SMART" id="SM00822">
    <property type="entry name" value="PKS_KR"/>
    <property type="match status" value="1"/>
</dbReference>
<dbReference type="SUPFAM" id="SSF50129">
    <property type="entry name" value="GroES-like"/>
    <property type="match status" value="1"/>
</dbReference>
<dbReference type="PROSITE" id="PS50075">
    <property type="entry name" value="CARRIER"/>
    <property type="match status" value="1"/>
</dbReference>
<dbReference type="PROSITE" id="PS00606">
    <property type="entry name" value="KS3_1"/>
    <property type="match status" value="1"/>
</dbReference>
<keyword evidence="1" id="KW-0596">Phosphopantetheine</keyword>
<keyword evidence="4" id="KW-0521">NADP</keyword>
<dbReference type="PROSITE" id="PS52004">
    <property type="entry name" value="KS3_2"/>
    <property type="match status" value="1"/>
</dbReference>
<evidence type="ECO:0000259" key="14">
    <source>
        <dbReference type="PROSITE" id="PS52004"/>
    </source>
</evidence>
<feature type="active site" description="Proton donor; for dehydratase activity" evidence="12">
    <location>
        <position position="1088"/>
    </location>
</feature>
<dbReference type="InterPro" id="IPR020843">
    <property type="entry name" value="ER"/>
</dbReference>
<dbReference type="InterPro" id="IPR057326">
    <property type="entry name" value="KR_dom"/>
</dbReference>
<dbReference type="Gene3D" id="3.10.129.110">
    <property type="entry name" value="Polyketide synthase dehydratase"/>
    <property type="match status" value="1"/>
</dbReference>
<dbReference type="InterPro" id="IPR014030">
    <property type="entry name" value="Ketoacyl_synth_N"/>
</dbReference>
<keyword evidence="3" id="KW-0808">Transferase</keyword>
<dbReference type="InterPro" id="IPR020841">
    <property type="entry name" value="PKS_Beta-ketoAc_synthase_dom"/>
</dbReference>
<dbReference type="SMART" id="SM00829">
    <property type="entry name" value="PKS_ER"/>
    <property type="match status" value="1"/>
</dbReference>
<evidence type="ECO:0000256" key="8">
    <source>
        <dbReference type="ARBA" id="ARBA00044989"/>
    </source>
</evidence>
<dbReference type="InterPro" id="IPR050091">
    <property type="entry name" value="PKS_NRPS_Biosynth_Enz"/>
</dbReference>
<dbReference type="InterPro" id="IPR049552">
    <property type="entry name" value="PKS_DH_N"/>
</dbReference>
<dbReference type="Pfam" id="PF00107">
    <property type="entry name" value="ADH_zinc_N"/>
    <property type="match status" value="1"/>
</dbReference>
<evidence type="ECO:0000259" key="13">
    <source>
        <dbReference type="PROSITE" id="PS50075"/>
    </source>
</evidence>
<gene>
    <name evidence="16" type="primary">pks5</name>
    <name evidence="16" type="ORF">MLIT_11450</name>
</gene>
<comment type="catalytic activity">
    <reaction evidence="11">
        <text>hexadecanoyl-[(hydroxy)phthioceranic acid synthase] + 7 (S)-methylmalonyl-CoA + 14 NADPH + 21 H(+) = C37-phthioceranyl-[(hydroxy)phthioceranic acid synthase] + 7 CO2 + 14 NADP(+) + 7 CoA + 7 H2O</text>
        <dbReference type="Rhea" id="RHEA:58908"/>
        <dbReference type="Rhea" id="RHEA-COMP:15244"/>
        <dbReference type="Rhea" id="RHEA-COMP:15246"/>
        <dbReference type="ChEBI" id="CHEBI:15377"/>
        <dbReference type="ChEBI" id="CHEBI:15378"/>
        <dbReference type="ChEBI" id="CHEBI:16526"/>
        <dbReference type="ChEBI" id="CHEBI:57287"/>
        <dbReference type="ChEBI" id="CHEBI:57327"/>
        <dbReference type="ChEBI" id="CHEBI:57783"/>
        <dbReference type="ChEBI" id="CHEBI:58349"/>
        <dbReference type="ChEBI" id="CHEBI:78483"/>
        <dbReference type="ChEBI" id="CHEBI:142473"/>
        <dbReference type="EC" id="2.3.1.287"/>
    </reaction>
</comment>
<dbReference type="FunFam" id="3.40.50.720:FF:000372">
    <property type="entry name" value="Mycocerosic acid synthase-like polyketide synthase"/>
    <property type="match status" value="1"/>
</dbReference>
<dbReference type="GO" id="GO:0004315">
    <property type="term" value="F:3-oxoacyl-[acyl-carrier-protein] synthase activity"/>
    <property type="evidence" value="ECO:0007669"/>
    <property type="project" value="InterPro"/>
</dbReference>
<keyword evidence="17" id="KW-1185">Reference proteome</keyword>
<dbReference type="InterPro" id="IPR049900">
    <property type="entry name" value="PKS_mFAS_DH"/>
</dbReference>
<dbReference type="InterPro" id="IPR013149">
    <property type="entry name" value="ADH-like_C"/>
</dbReference>
<dbReference type="GO" id="GO:0005737">
    <property type="term" value="C:cytoplasm"/>
    <property type="evidence" value="ECO:0007669"/>
    <property type="project" value="TreeGrafter"/>
</dbReference>
<evidence type="ECO:0000256" key="12">
    <source>
        <dbReference type="PROSITE-ProRule" id="PRU01363"/>
    </source>
</evidence>
<dbReference type="RefSeq" id="WP_134060409.1">
    <property type="nucleotide sequence ID" value="NZ_AP022586.1"/>
</dbReference>
<dbReference type="PROSITE" id="PS52019">
    <property type="entry name" value="PKS_MFAS_DH"/>
    <property type="match status" value="1"/>
</dbReference>
<dbReference type="SUPFAM" id="SSF55048">
    <property type="entry name" value="Probable ACP-binding domain of malonyl-CoA ACP transacylase"/>
    <property type="match status" value="1"/>
</dbReference>
<dbReference type="FunFam" id="3.40.47.10:FF:000019">
    <property type="entry name" value="Polyketide synthase type I"/>
    <property type="match status" value="1"/>
</dbReference>
<dbReference type="CDD" id="cd00833">
    <property type="entry name" value="PKS"/>
    <property type="match status" value="1"/>
</dbReference>
<dbReference type="GO" id="GO:0071770">
    <property type="term" value="P:DIM/DIP cell wall layer assembly"/>
    <property type="evidence" value="ECO:0007669"/>
    <property type="project" value="TreeGrafter"/>
</dbReference>
<dbReference type="SMART" id="SM00826">
    <property type="entry name" value="PKS_DH"/>
    <property type="match status" value="1"/>
</dbReference>
<evidence type="ECO:0000256" key="5">
    <source>
        <dbReference type="ARBA" id="ARBA00023268"/>
    </source>
</evidence>
<reference evidence="16 17" key="1">
    <citation type="journal article" date="2019" name="Emerg. Microbes Infect.">
        <title>Comprehensive subspecies identification of 175 nontuberculous mycobacteria species based on 7547 genomic profiles.</title>
        <authorList>
            <person name="Matsumoto Y."/>
            <person name="Kinjo T."/>
            <person name="Motooka D."/>
            <person name="Nabeya D."/>
            <person name="Jung N."/>
            <person name="Uechi K."/>
            <person name="Horii T."/>
            <person name="Iida T."/>
            <person name="Fujita J."/>
            <person name="Nakamura S."/>
        </authorList>
    </citation>
    <scope>NUCLEOTIDE SEQUENCE [LARGE SCALE GENOMIC DNA]</scope>
    <source>
        <strain evidence="16 17">JCM 17423</strain>
    </source>
</reference>
<evidence type="ECO:0000256" key="2">
    <source>
        <dbReference type="ARBA" id="ARBA00022553"/>
    </source>
</evidence>
<name>A0AAD1MSU9_9MYCO</name>
<dbReference type="Pfam" id="PF21089">
    <property type="entry name" value="PKS_DH_N"/>
    <property type="match status" value="1"/>
</dbReference>
<dbReference type="InterPro" id="IPR011032">
    <property type="entry name" value="GroES-like_sf"/>
</dbReference>
<dbReference type="PANTHER" id="PTHR43775:SF37">
    <property type="entry name" value="SI:DKEY-61P9.11"/>
    <property type="match status" value="1"/>
</dbReference>
<dbReference type="CDD" id="cd05195">
    <property type="entry name" value="enoyl_red"/>
    <property type="match status" value="1"/>
</dbReference>
<dbReference type="GO" id="GO:0005886">
    <property type="term" value="C:plasma membrane"/>
    <property type="evidence" value="ECO:0007669"/>
    <property type="project" value="TreeGrafter"/>
</dbReference>
<dbReference type="InterPro" id="IPR042104">
    <property type="entry name" value="PKS_dehydratase_sf"/>
</dbReference>
<feature type="region of interest" description="C-terminal hotdog fold" evidence="12">
    <location>
        <begin position="1024"/>
        <end position="1172"/>
    </location>
</feature>
<dbReference type="InterPro" id="IPR020807">
    <property type="entry name" value="PKS_DH"/>
</dbReference>
<dbReference type="Proteomes" id="UP000466607">
    <property type="component" value="Chromosome"/>
</dbReference>
<accession>A0AAD1MSU9</accession>
<dbReference type="Gene3D" id="3.40.366.10">
    <property type="entry name" value="Malonyl-Coenzyme A Acyl Carrier Protein, domain 2"/>
    <property type="match status" value="1"/>
</dbReference>
<dbReference type="InterPro" id="IPR036291">
    <property type="entry name" value="NAD(P)-bd_dom_sf"/>
</dbReference>
<comment type="catalytic activity">
    <reaction evidence="10">
        <text>hexadecanoyl-[(hydroxy)phthioceranic acid synthase] + 8 (S)-methylmalonyl-CoA + 16 NADPH + 24 H(+) = C40-phthioceranyl-[(hydroxy)phthioceranic acid synthase] + 8 CO2 + 16 NADP(+) + 8 CoA + 8 H2O</text>
        <dbReference type="Rhea" id="RHEA:58904"/>
        <dbReference type="Rhea" id="RHEA-COMP:15244"/>
        <dbReference type="Rhea" id="RHEA-COMP:15245"/>
        <dbReference type="ChEBI" id="CHEBI:15377"/>
        <dbReference type="ChEBI" id="CHEBI:15378"/>
        <dbReference type="ChEBI" id="CHEBI:16526"/>
        <dbReference type="ChEBI" id="CHEBI:57287"/>
        <dbReference type="ChEBI" id="CHEBI:57327"/>
        <dbReference type="ChEBI" id="CHEBI:57783"/>
        <dbReference type="ChEBI" id="CHEBI:58349"/>
        <dbReference type="ChEBI" id="CHEBI:78483"/>
        <dbReference type="ChEBI" id="CHEBI:142472"/>
        <dbReference type="EC" id="2.3.1.287"/>
    </reaction>
</comment>
<dbReference type="Pfam" id="PF08659">
    <property type="entry name" value="KR"/>
    <property type="match status" value="1"/>
</dbReference>
<dbReference type="EMBL" id="AP022586">
    <property type="protein sequence ID" value="BBY15553.1"/>
    <property type="molecule type" value="Genomic_DNA"/>
</dbReference>
<dbReference type="InterPro" id="IPR014031">
    <property type="entry name" value="Ketoacyl_synth_C"/>
</dbReference>
<feature type="region of interest" description="N-terminal hotdog fold" evidence="12">
    <location>
        <begin position="889"/>
        <end position="1009"/>
    </location>
</feature>
<dbReference type="Pfam" id="PF14765">
    <property type="entry name" value="PS-DH"/>
    <property type="match status" value="1"/>
</dbReference>
<evidence type="ECO:0000256" key="9">
    <source>
        <dbReference type="ARBA" id="ARBA00045003"/>
    </source>
</evidence>
<protein>
    <recommendedName>
        <fullName evidence="8">Phthioceranic/hydroxyphthioceranic acid synthase</fullName>
        <ecNumber evidence="7">2.3.1.287</ecNumber>
    </recommendedName>
    <alternativeName>
        <fullName evidence="9">Polyketide synthase pks2</fullName>
    </alternativeName>
</protein>
<evidence type="ECO:0000256" key="4">
    <source>
        <dbReference type="ARBA" id="ARBA00022857"/>
    </source>
</evidence>
<dbReference type="SMART" id="SM00827">
    <property type="entry name" value="PKS_AT"/>
    <property type="match status" value="1"/>
</dbReference>
<dbReference type="Gene3D" id="3.40.47.10">
    <property type="match status" value="1"/>
</dbReference>
<evidence type="ECO:0000256" key="10">
    <source>
        <dbReference type="ARBA" id="ARBA00047634"/>
    </source>
</evidence>
<dbReference type="InterPro" id="IPR020806">
    <property type="entry name" value="PKS_PP-bd"/>
</dbReference>
<dbReference type="GO" id="GO:0006633">
    <property type="term" value="P:fatty acid biosynthetic process"/>
    <property type="evidence" value="ECO:0007669"/>
    <property type="project" value="InterPro"/>
</dbReference>
<dbReference type="GO" id="GO:0004312">
    <property type="term" value="F:fatty acid synthase activity"/>
    <property type="evidence" value="ECO:0007669"/>
    <property type="project" value="TreeGrafter"/>
</dbReference>
<dbReference type="FunFam" id="3.30.70.250:FF:000003">
    <property type="entry name" value="Polyketide beta-ketoacyl synthase Pks3"/>
    <property type="match status" value="1"/>
</dbReference>
<dbReference type="InterPro" id="IPR018201">
    <property type="entry name" value="Ketoacyl_synth_AS"/>
</dbReference>
<evidence type="ECO:0000256" key="11">
    <source>
        <dbReference type="ARBA" id="ARBA00048465"/>
    </source>
</evidence>
<keyword evidence="2" id="KW-0597">Phosphoprotein</keyword>
<dbReference type="SUPFAM" id="SSF52151">
    <property type="entry name" value="FabD/lysophospholipase-like"/>
    <property type="match status" value="1"/>
</dbReference>